<dbReference type="RefSeq" id="WP_109251549.1">
    <property type="nucleotide sequence ID" value="NZ_QEXV01000001.1"/>
</dbReference>
<name>A0A2U2BW79_9PROT</name>
<evidence type="ECO:0008006" key="3">
    <source>
        <dbReference type="Google" id="ProtNLM"/>
    </source>
</evidence>
<reference evidence="2" key="1">
    <citation type="submission" date="2018-05" db="EMBL/GenBank/DDBJ databases">
        <authorList>
            <person name="Liu B.-T."/>
        </authorList>
    </citation>
    <scope>NUCLEOTIDE SEQUENCE [LARGE SCALE GENOMIC DNA]</scope>
    <source>
        <strain evidence="2">WD6-1</strain>
    </source>
</reference>
<comment type="caution">
    <text evidence="1">The sequence shown here is derived from an EMBL/GenBank/DDBJ whole genome shotgun (WGS) entry which is preliminary data.</text>
</comment>
<evidence type="ECO:0000313" key="2">
    <source>
        <dbReference type="Proteomes" id="UP000245168"/>
    </source>
</evidence>
<protein>
    <recommendedName>
        <fullName evidence="3">DUF1036 domain-containing protein</fullName>
    </recommendedName>
</protein>
<evidence type="ECO:0000313" key="1">
    <source>
        <dbReference type="EMBL" id="PWE18275.1"/>
    </source>
</evidence>
<dbReference type="Proteomes" id="UP000245168">
    <property type="component" value="Unassembled WGS sequence"/>
</dbReference>
<dbReference type="AlphaFoldDB" id="A0A2U2BW79"/>
<dbReference type="EMBL" id="QEXV01000001">
    <property type="protein sequence ID" value="PWE18275.1"/>
    <property type="molecule type" value="Genomic_DNA"/>
</dbReference>
<accession>A0A2U2BW79</accession>
<organism evidence="1 2">
    <name type="scientific">Marinicauda salina</name>
    <dbReference type="NCBI Taxonomy" id="2135793"/>
    <lineage>
        <taxon>Bacteria</taxon>
        <taxon>Pseudomonadati</taxon>
        <taxon>Pseudomonadota</taxon>
        <taxon>Alphaproteobacteria</taxon>
        <taxon>Maricaulales</taxon>
        <taxon>Maricaulaceae</taxon>
        <taxon>Marinicauda</taxon>
    </lineage>
</organism>
<sequence>MISALIATLALQAAPEPPGDLVVELCNRAPFTAAVSLTYPTRAGERQRGWLAVEPDSCLRGGVGETVGSAALVHARSGSWVWPARARREDAETRCVSEGAHNGPAASPPCTADAQEAVHDRVTMTRDGEGAYRLSYTISCEALGQEAALCDRAPRAADGSAEILQRVEICRSGEADIFVGTGGPVSNPPGFEVERWTRAPGGACTVIARTFSAAEVRLVTPMATGDVGEMLDSCIVTDEGGNPSLAPMPEQGCARGSRAGVRTATFGPSTARFRMTLP</sequence>
<gene>
    <name evidence="1" type="ORF">DDZ18_01315</name>
</gene>
<keyword evidence="2" id="KW-1185">Reference proteome</keyword>
<proteinExistence type="predicted"/>
<dbReference type="OrthoDB" id="7630419at2"/>